<evidence type="ECO:0000256" key="1">
    <source>
        <dbReference type="ARBA" id="ARBA00001864"/>
    </source>
</evidence>
<evidence type="ECO:0000313" key="12">
    <source>
        <dbReference type="Proteomes" id="UP000198897"/>
    </source>
</evidence>
<evidence type="ECO:0000256" key="7">
    <source>
        <dbReference type="HAMAP-Rule" id="MF_00169"/>
    </source>
</evidence>
<evidence type="ECO:0000313" key="11">
    <source>
        <dbReference type="EMBL" id="SFF54333.1"/>
    </source>
</evidence>
<keyword evidence="7" id="KW-0057">Aromatic amino acid biosynthesis</keyword>
<sequence>MMAAKRLFLINGPNLNMLGKREPGTYGNASLADVVKLVKDTAWEYGYEVEEFQSNHEGDLVDQLHKADMQAAGVIMNPAAYTHTSIALRDAVSAISLPVVEVHISNIHAREPFRHQSMLAPVSQGQIVGFGIDGYRLAALAIIKKIESEGRHEK</sequence>
<feature type="active site" description="Proton donor" evidence="7 8">
    <location>
        <position position="103"/>
    </location>
</feature>
<evidence type="ECO:0000256" key="3">
    <source>
        <dbReference type="ARBA" id="ARBA00011037"/>
    </source>
</evidence>
<feature type="binding site" evidence="7 9">
    <location>
        <position position="83"/>
    </location>
    <ligand>
        <name>substrate</name>
    </ligand>
</feature>
<dbReference type="PIRSF" id="PIRSF001399">
    <property type="entry name" value="DHquinase_II"/>
    <property type="match status" value="1"/>
</dbReference>
<feature type="binding site" evidence="7 9">
    <location>
        <position position="77"/>
    </location>
    <ligand>
        <name>substrate</name>
    </ligand>
</feature>
<keyword evidence="7" id="KW-0028">Amino-acid biosynthesis</keyword>
<dbReference type="Pfam" id="PF01220">
    <property type="entry name" value="DHquinase_II"/>
    <property type="match status" value="1"/>
</dbReference>
<keyword evidence="6 7" id="KW-0456">Lyase</keyword>
<dbReference type="Gene3D" id="3.40.50.9100">
    <property type="entry name" value="Dehydroquinase, class II"/>
    <property type="match status" value="1"/>
</dbReference>
<evidence type="ECO:0000256" key="8">
    <source>
        <dbReference type="PIRSR" id="PIRSR001399-1"/>
    </source>
</evidence>
<feature type="binding site" evidence="7 9">
    <location>
        <begin position="104"/>
        <end position="105"/>
    </location>
    <ligand>
        <name>substrate</name>
    </ligand>
</feature>
<comment type="pathway">
    <text evidence="2 7">Metabolic intermediate biosynthesis; chorismate biosynthesis; chorismate from D-erythrose 4-phosphate and phosphoenolpyruvate: step 3/7.</text>
</comment>
<protein>
    <recommendedName>
        <fullName evidence="5 7">3-dehydroquinate dehydratase</fullName>
        <shortName evidence="7">3-dehydroquinase</shortName>
        <ecNumber evidence="5 7">4.2.1.10</ecNumber>
    </recommendedName>
    <alternativeName>
        <fullName evidence="7">Type II DHQase</fullName>
    </alternativeName>
</protein>
<evidence type="ECO:0000256" key="9">
    <source>
        <dbReference type="PIRSR" id="PIRSR001399-2"/>
    </source>
</evidence>
<dbReference type="CDD" id="cd00466">
    <property type="entry name" value="DHQase_II"/>
    <property type="match status" value="1"/>
</dbReference>
<dbReference type="PANTHER" id="PTHR21272:SF3">
    <property type="entry name" value="CATABOLIC 3-DEHYDROQUINASE"/>
    <property type="match status" value="1"/>
</dbReference>
<dbReference type="InterPro" id="IPR036441">
    <property type="entry name" value="DHquinase_II_sf"/>
</dbReference>
<feature type="site" description="Transition state stabilizer" evidence="7 10">
    <location>
        <position position="21"/>
    </location>
</feature>
<dbReference type="InterPro" id="IPR018509">
    <property type="entry name" value="DHquinase_II_CS"/>
</dbReference>
<gene>
    <name evidence="7" type="primary">aroQ</name>
    <name evidence="11" type="ORF">SAMN05216353_101192</name>
</gene>
<evidence type="ECO:0000256" key="4">
    <source>
        <dbReference type="ARBA" id="ARBA00011193"/>
    </source>
</evidence>
<dbReference type="EMBL" id="FOOG01000001">
    <property type="protein sequence ID" value="SFF54333.1"/>
    <property type="molecule type" value="Genomic_DNA"/>
</dbReference>
<dbReference type="NCBIfam" id="TIGR01088">
    <property type="entry name" value="aroQ"/>
    <property type="match status" value="1"/>
</dbReference>
<comment type="function">
    <text evidence="7">Catalyzes a trans-dehydration via an enolate intermediate.</text>
</comment>
<proteinExistence type="inferred from homology"/>
<dbReference type="Proteomes" id="UP000198897">
    <property type="component" value="Unassembled WGS sequence"/>
</dbReference>
<dbReference type="PANTHER" id="PTHR21272">
    <property type="entry name" value="CATABOLIC 3-DEHYDROQUINASE"/>
    <property type="match status" value="1"/>
</dbReference>
<name>A0A1I2JKE0_9BACI</name>
<organism evidence="11 12">
    <name type="scientific">Halobacillus alkaliphilus</name>
    <dbReference type="NCBI Taxonomy" id="396056"/>
    <lineage>
        <taxon>Bacteria</taxon>
        <taxon>Bacillati</taxon>
        <taxon>Bacillota</taxon>
        <taxon>Bacilli</taxon>
        <taxon>Bacillales</taxon>
        <taxon>Bacillaceae</taxon>
        <taxon>Halobacillus</taxon>
    </lineage>
</organism>
<evidence type="ECO:0000256" key="6">
    <source>
        <dbReference type="ARBA" id="ARBA00023239"/>
    </source>
</evidence>
<feature type="binding site" evidence="7 9">
    <location>
        <position position="90"/>
    </location>
    <ligand>
        <name>substrate</name>
    </ligand>
</feature>
<dbReference type="GO" id="GO:0003855">
    <property type="term" value="F:3-dehydroquinate dehydratase activity"/>
    <property type="evidence" value="ECO:0007669"/>
    <property type="project" value="UniProtKB-UniRule"/>
</dbReference>
<dbReference type="OrthoDB" id="9790793at2"/>
<dbReference type="UniPathway" id="UPA00053">
    <property type="reaction ID" value="UER00086"/>
</dbReference>
<dbReference type="GO" id="GO:0019631">
    <property type="term" value="P:quinate catabolic process"/>
    <property type="evidence" value="ECO:0007669"/>
    <property type="project" value="TreeGrafter"/>
</dbReference>
<dbReference type="GO" id="GO:0008652">
    <property type="term" value="P:amino acid biosynthetic process"/>
    <property type="evidence" value="ECO:0007669"/>
    <property type="project" value="UniProtKB-KW"/>
</dbReference>
<dbReference type="NCBIfam" id="NF003806">
    <property type="entry name" value="PRK05395.1-3"/>
    <property type="match status" value="1"/>
</dbReference>
<dbReference type="InterPro" id="IPR001874">
    <property type="entry name" value="DHquinase_II"/>
</dbReference>
<dbReference type="PROSITE" id="PS01029">
    <property type="entry name" value="DEHYDROQUINASE_II"/>
    <property type="match status" value="1"/>
</dbReference>
<dbReference type="GO" id="GO:0009423">
    <property type="term" value="P:chorismate biosynthetic process"/>
    <property type="evidence" value="ECO:0007669"/>
    <property type="project" value="UniProtKB-UniRule"/>
</dbReference>
<dbReference type="AlphaFoldDB" id="A0A1I2JKE0"/>
<dbReference type="RefSeq" id="WP_089749219.1">
    <property type="nucleotide sequence ID" value="NZ_FOOG01000001.1"/>
</dbReference>
<dbReference type="NCBIfam" id="NF003807">
    <property type="entry name" value="PRK05395.1-4"/>
    <property type="match status" value="1"/>
</dbReference>
<dbReference type="HAMAP" id="MF_00169">
    <property type="entry name" value="AroQ"/>
    <property type="match status" value="1"/>
</dbReference>
<dbReference type="GO" id="GO:0009073">
    <property type="term" value="P:aromatic amino acid family biosynthetic process"/>
    <property type="evidence" value="ECO:0007669"/>
    <property type="project" value="UniProtKB-KW"/>
</dbReference>
<comment type="catalytic activity">
    <reaction evidence="1 7">
        <text>3-dehydroquinate = 3-dehydroshikimate + H2O</text>
        <dbReference type="Rhea" id="RHEA:21096"/>
        <dbReference type="ChEBI" id="CHEBI:15377"/>
        <dbReference type="ChEBI" id="CHEBI:16630"/>
        <dbReference type="ChEBI" id="CHEBI:32364"/>
        <dbReference type="EC" id="4.2.1.10"/>
    </reaction>
</comment>
<keyword evidence="12" id="KW-1185">Reference proteome</keyword>
<dbReference type="SUPFAM" id="SSF52304">
    <property type="entry name" value="Type II 3-dehydroquinate dehydratase"/>
    <property type="match status" value="1"/>
</dbReference>
<evidence type="ECO:0000256" key="5">
    <source>
        <dbReference type="ARBA" id="ARBA00012060"/>
    </source>
</evidence>
<evidence type="ECO:0000256" key="10">
    <source>
        <dbReference type="PIRSR" id="PIRSR001399-3"/>
    </source>
</evidence>
<feature type="binding site" evidence="7 9">
    <location>
        <position position="114"/>
    </location>
    <ligand>
        <name>substrate</name>
    </ligand>
</feature>
<evidence type="ECO:0000256" key="2">
    <source>
        <dbReference type="ARBA" id="ARBA00004902"/>
    </source>
</evidence>
<comment type="subunit">
    <text evidence="4 7">Homododecamer.</text>
</comment>
<reference evidence="12" key="1">
    <citation type="submission" date="2016-10" db="EMBL/GenBank/DDBJ databases">
        <authorList>
            <person name="Varghese N."/>
            <person name="Submissions S."/>
        </authorList>
    </citation>
    <scope>NUCLEOTIDE SEQUENCE [LARGE SCALE GENOMIC DNA]</scope>
    <source>
        <strain evidence="12">FP5</strain>
    </source>
</reference>
<dbReference type="NCBIfam" id="NF003805">
    <property type="entry name" value="PRK05395.1-2"/>
    <property type="match status" value="1"/>
</dbReference>
<feature type="active site" description="Proton acceptor" evidence="7 8">
    <location>
        <position position="26"/>
    </location>
</feature>
<dbReference type="EC" id="4.2.1.10" evidence="5 7"/>
<accession>A0A1I2JKE0</accession>
<comment type="similarity">
    <text evidence="3 7">Belongs to the type-II 3-dehydroquinase family.</text>
</comment>